<keyword evidence="15" id="KW-1185">Reference proteome</keyword>
<dbReference type="InterPro" id="IPR045321">
    <property type="entry name" value="Cts1-like"/>
</dbReference>
<evidence type="ECO:0000256" key="4">
    <source>
        <dbReference type="ARBA" id="ARBA00022801"/>
    </source>
</evidence>
<dbReference type="PROSITE" id="PS51257">
    <property type="entry name" value="PROKAR_LIPOPROTEIN"/>
    <property type="match status" value="1"/>
</dbReference>
<accession>A0A448YRF9</accession>
<feature type="compositionally biased region" description="Low complexity" evidence="10">
    <location>
        <begin position="329"/>
        <end position="346"/>
    </location>
</feature>
<feature type="chain" id="PRO_5019574662" description="chitinase" evidence="12">
    <location>
        <begin position="20"/>
        <end position="665"/>
    </location>
</feature>
<dbReference type="CDD" id="cd02877">
    <property type="entry name" value="GH18_hevamine_XipI_class_III"/>
    <property type="match status" value="1"/>
</dbReference>
<keyword evidence="6" id="KW-0119">Carbohydrate metabolism</keyword>
<dbReference type="GO" id="GO:0008061">
    <property type="term" value="F:chitin binding"/>
    <property type="evidence" value="ECO:0007669"/>
    <property type="project" value="UniProtKB-KW"/>
</dbReference>
<dbReference type="SUPFAM" id="SSF51445">
    <property type="entry name" value="(Trans)glycosidases"/>
    <property type="match status" value="1"/>
</dbReference>
<keyword evidence="3" id="KW-0147">Chitin-binding</keyword>
<feature type="region of interest" description="Disordered" evidence="10">
    <location>
        <begin position="361"/>
        <end position="390"/>
    </location>
</feature>
<comment type="catalytic activity">
    <reaction evidence="1">
        <text>Random endo-hydrolysis of N-acetyl-beta-D-glucosaminide (1-&gt;4)-beta-linkages in chitin and chitodextrins.</text>
        <dbReference type="EC" id="3.2.1.14"/>
    </reaction>
</comment>
<evidence type="ECO:0000256" key="1">
    <source>
        <dbReference type="ARBA" id="ARBA00000822"/>
    </source>
</evidence>
<keyword evidence="12" id="KW-0732">Signal</keyword>
<reference evidence="14 15" key="1">
    <citation type="submission" date="2018-12" db="EMBL/GenBank/DDBJ databases">
        <authorList>
            <person name="Tiukova I."/>
            <person name="Dainat J."/>
        </authorList>
    </citation>
    <scope>NUCLEOTIDE SEQUENCE [LARGE SCALE GENOMIC DNA]</scope>
</reference>
<evidence type="ECO:0000256" key="2">
    <source>
        <dbReference type="ARBA" id="ARBA00012729"/>
    </source>
</evidence>
<organism evidence="14 15">
    <name type="scientific">Brettanomyces naardenensis</name>
    <name type="common">Yeast</name>
    <dbReference type="NCBI Taxonomy" id="13370"/>
    <lineage>
        <taxon>Eukaryota</taxon>
        <taxon>Fungi</taxon>
        <taxon>Dikarya</taxon>
        <taxon>Ascomycota</taxon>
        <taxon>Saccharomycotina</taxon>
        <taxon>Pichiomycetes</taxon>
        <taxon>Pichiales</taxon>
        <taxon>Pichiaceae</taxon>
        <taxon>Brettanomyces</taxon>
    </lineage>
</organism>
<dbReference type="PANTHER" id="PTHR45708:SF49">
    <property type="entry name" value="ENDOCHITINASE"/>
    <property type="match status" value="1"/>
</dbReference>
<evidence type="ECO:0000256" key="3">
    <source>
        <dbReference type="ARBA" id="ARBA00022669"/>
    </source>
</evidence>
<dbReference type="PROSITE" id="PS51910">
    <property type="entry name" value="GH18_2"/>
    <property type="match status" value="1"/>
</dbReference>
<feature type="region of interest" description="Disordered" evidence="10">
    <location>
        <begin position="325"/>
        <end position="346"/>
    </location>
</feature>
<dbReference type="GO" id="GO:0008843">
    <property type="term" value="F:endochitinase activity"/>
    <property type="evidence" value="ECO:0007669"/>
    <property type="project" value="UniProtKB-EC"/>
</dbReference>
<evidence type="ECO:0000256" key="7">
    <source>
        <dbReference type="ARBA" id="ARBA00023295"/>
    </source>
</evidence>
<evidence type="ECO:0000256" key="12">
    <source>
        <dbReference type="SAM" id="SignalP"/>
    </source>
</evidence>
<dbReference type="STRING" id="13370.A0A448YRF9"/>
<feature type="transmembrane region" description="Helical" evidence="11">
    <location>
        <begin position="642"/>
        <end position="664"/>
    </location>
</feature>
<evidence type="ECO:0000256" key="8">
    <source>
        <dbReference type="ARBA" id="ARBA00023326"/>
    </source>
</evidence>
<keyword evidence="11" id="KW-1133">Transmembrane helix</keyword>
<evidence type="ECO:0000256" key="10">
    <source>
        <dbReference type="SAM" id="MobiDB-lite"/>
    </source>
</evidence>
<evidence type="ECO:0000313" key="14">
    <source>
        <dbReference type="EMBL" id="VEU23494.1"/>
    </source>
</evidence>
<keyword evidence="8" id="KW-0624">Polysaccharide degradation</keyword>
<dbReference type="Proteomes" id="UP000290900">
    <property type="component" value="Unassembled WGS sequence"/>
</dbReference>
<protein>
    <recommendedName>
        <fullName evidence="2">chitinase</fullName>
        <ecNumber evidence="2">3.2.1.14</ecNumber>
    </recommendedName>
</protein>
<sequence>MKPSTIFTSLTTFSSFVSASCLSGDVAVYWGQATGTASLEETCADDNIDIVILSFLTTYSSPLSINLWPANCYPDTSDGSWSYTCDGSDGSTDIVSGINYCQNQGKKVMLSIGGATSSSVLSGDADGMKFADELWYYFGPVSDPSIVRPFGDTVLDGFDFDIEGGSGVGLTAVANELRANFATDPSKQYYLSAAPQCPENDAHVGTLLNEADIDYAFIQFYNNYCDLDRTFNWDWWADWANTTSKNPEIKLFLGLAGSGLAAPSGGYVVPSVVEQVMQTDILPSSANFGGIMLWNAYYGSANVINGVNYIDTMASLLDNQVCGSDEVAEPSSEPSSTTTALSSSNDIASTTSLPYSLPSTSASSSYSESSSPSTSSSAALDSSSSSSAETSSISTSSFATIDSSSSSSYSKSSSVNTASSTTLNSSASSSDSGNSLVSTPFTDSATIQLATTDSIATAFVNSSTPISTASPLVTSSISDATSSGSFTSGFVNSSTPLSSTDPYTTSPSNSTTITTSYSSFIPTETSSFFNTTAPFTRNHTTKTTHFSHFSNSTTPLVTSTGSVSANETIIITETLTTVISDVTEVITTTIAECPKCSETTDSQPLFATTIVASTFVFPESSSLAIYSQSNGTFSVITSFEGLAATSVGSSFAAGAAIFAAMAFLF</sequence>
<dbReference type="InParanoid" id="A0A448YRF9"/>
<dbReference type="InterPro" id="IPR001579">
    <property type="entry name" value="Glyco_hydro_18_chit_AS"/>
</dbReference>
<dbReference type="OrthoDB" id="6020543at2759"/>
<dbReference type="Gene3D" id="3.20.20.80">
    <property type="entry name" value="Glycosidases"/>
    <property type="match status" value="1"/>
</dbReference>
<dbReference type="Pfam" id="PF00704">
    <property type="entry name" value="Glyco_hydro_18"/>
    <property type="match status" value="1"/>
</dbReference>
<dbReference type="PROSITE" id="PS01095">
    <property type="entry name" value="GH18_1"/>
    <property type="match status" value="1"/>
</dbReference>
<dbReference type="GO" id="GO:0000272">
    <property type="term" value="P:polysaccharide catabolic process"/>
    <property type="evidence" value="ECO:0007669"/>
    <property type="project" value="UniProtKB-KW"/>
</dbReference>
<evidence type="ECO:0000259" key="13">
    <source>
        <dbReference type="PROSITE" id="PS51910"/>
    </source>
</evidence>
<gene>
    <name evidence="14" type="ORF">BRENAR_LOCUS4224</name>
</gene>
<keyword evidence="7 9" id="KW-0326">Glycosidase</keyword>
<dbReference type="EC" id="3.2.1.14" evidence="2"/>
<keyword evidence="11" id="KW-0472">Membrane</keyword>
<dbReference type="EMBL" id="CAACVR010000045">
    <property type="protein sequence ID" value="VEU23494.1"/>
    <property type="molecule type" value="Genomic_DNA"/>
</dbReference>
<name>A0A448YRF9_BRENA</name>
<feature type="domain" description="GH18" evidence="13">
    <location>
        <begin position="24"/>
        <end position="320"/>
    </location>
</feature>
<dbReference type="PANTHER" id="PTHR45708">
    <property type="entry name" value="ENDOCHITINASE"/>
    <property type="match status" value="1"/>
</dbReference>
<evidence type="ECO:0000256" key="9">
    <source>
        <dbReference type="RuleBase" id="RU000489"/>
    </source>
</evidence>
<dbReference type="InterPro" id="IPR017853">
    <property type="entry name" value="GH"/>
</dbReference>
<proteinExistence type="predicted"/>
<dbReference type="GO" id="GO:0006032">
    <property type="term" value="P:chitin catabolic process"/>
    <property type="evidence" value="ECO:0007669"/>
    <property type="project" value="UniProtKB-KW"/>
</dbReference>
<feature type="signal peptide" evidence="12">
    <location>
        <begin position="1"/>
        <end position="19"/>
    </location>
</feature>
<keyword evidence="5" id="KW-0146">Chitin degradation</keyword>
<keyword evidence="11" id="KW-0812">Transmembrane</keyword>
<evidence type="ECO:0000313" key="15">
    <source>
        <dbReference type="Proteomes" id="UP000290900"/>
    </source>
</evidence>
<dbReference type="InterPro" id="IPR001223">
    <property type="entry name" value="Glyco_hydro18_cat"/>
</dbReference>
<evidence type="ECO:0000256" key="5">
    <source>
        <dbReference type="ARBA" id="ARBA00023024"/>
    </source>
</evidence>
<dbReference type="GO" id="GO:0005576">
    <property type="term" value="C:extracellular region"/>
    <property type="evidence" value="ECO:0007669"/>
    <property type="project" value="TreeGrafter"/>
</dbReference>
<keyword evidence="4 9" id="KW-0378">Hydrolase</keyword>
<dbReference type="AlphaFoldDB" id="A0A448YRF9"/>
<dbReference type="InterPro" id="IPR050542">
    <property type="entry name" value="Glycosyl_Hydrlase18_Chitinase"/>
</dbReference>
<evidence type="ECO:0000256" key="6">
    <source>
        <dbReference type="ARBA" id="ARBA00023277"/>
    </source>
</evidence>
<evidence type="ECO:0000256" key="11">
    <source>
        <dbReference type="SAM" id="Phobius"/>
    </source>
</evidence>